<dbReference type="Proteomes" id="UP000664417">
    <property type="component" value="Unassembled WGS sequence"/>
</dbReference>
<organism evidence="2 3">
    <name type="scientific">Acanthopleuribacter pedis</name>
    <dbReference type="NCBI Taxonomy" id="442870"/>
    <lineage>
        <taxon>Bacteria</taxon>
        <taxon>Pseudomonadati</taxon>
        <taxon>Acidobacteriota</taxon>
        <taxon>Holophagae</taxon>
        <taxon>Acanthopleuribacterales</taxon>
        <taxon>Acanthopleuribacteraceae</taxon>
        <taxon>Acanthopleuribacter</taxon>
    </lineage>
</organism>
<evidence type="ECO:0000313" key="2">
    <source>
        <dbReference type="EMBL" id="MBO1316986.1"/>
    </source>
</evidence>
<gene>
    <name evidence="2" type="ORF">J3U88_00840</name>
</gene>
<keyword evidence="1" id="KW-0732">Signal</keyword>
<accession>A0A8J7U379</accession>
<dbReference type="EMBL" id="JAFREP010000001">
    <property type="protein sequence ID" value="MBO1316986.1"/>
    <property type="molecule type" value="Genomic_DNA"/>
</dbReference>
<sequence length="243" mass="26666">MVHFVKIFLLAGLCLPLAATDTGVAYHTPDMRIRDTVVRYHANLDLLVFSLRVQGRAGRTQPRANGELNGAPVLGYVFPTTLAPRDVGFIAEDGLVALAVTAHPDFDDTPLWDENNNGDYADDGPEWHTHWVLLEEDSRVPGGLAVREIATEDAATVLPPTNPGMPMYMDSPGFGLSFSNRTLHVLVPAQRVSGNLFFNYDAVAVFMRVDTNPEKPLLGVYQVYSTASEDLSLPYGIRNGRLK</sequence>
<name>A0A8J7U379_9BACT</name>
<feature type="chain" id="PRO_5035302592" evidence="1">
    <location>
        <begin position="20"/>
        <end position="243"/>
    </location>
</feature>
<evidence type="ECO:0000313" key="3">
    <source>
        <dbReference type="Proteomes" id="UP000664417"/>
    </source>
</evidence>
<dbReference type="AlphaFoldDB" id="A0A8J7U379"/>
<proteinExistence type="predicted"/>
<evidence type="ECO:0000256" key="1">
    <source>
        <dbReference type="SAM" id="SignalP"/>
    </source>
</evidence>
<protein>
    <submittedName>
        <fullName evidence="2">Uncharacterized protein</fullName>
    </submittedName>
</protein>
<dbReference type="RefSeq" id="WP_207856222.1">
    <property type="nucleotide sequence ID" value="NZ_JAFREP010000001.1"/>
</dbReference>
<feature type="signal peptide" evidence="1">
    <location>
        <begin position="1"/>
        <end position="19"/>
    </location>
</feature>
<keyword evidence="3" id="KW-1185">Reference proteome</keyword>
<comment type="caution">
    <text evidence="2">The sequence shown here is derived from an EMBL/GenBank/DDBJ whole genome shotgun (WGS) entry which is preliminary data.</text>
</comment>
<reference evidence="2" key="1">
    <citation type="submission" date="2021-03" db="EMBL/GenBank/DDBJ databases">
        <authorList>
            <person name="Wang G."/>
        </authorList>
    </citation>
    <scope>NUCLEOTIDE SEQUENCE</scope>
    <source>
        <strain evidence="2">KCTC 12899</strain>
    </source>
</reference>